<protein>
    <submittedName>
        <fullName evidence="2">F-box domain-containing protein</fullName>
    </submittedName>
</protein>
<organism evidence="1 2">
    <name type="scientific">Rhabditophanes sp. KR3021</name>
    <dbReference type="NCBI Taxonomy" id="114890"/>
    <lineage>
        <taxon>Eukaryota</taxon>
        <taxon>Metazoa</taxon>
        <taxon>Ecdysozoa</taxon>
        <taxon>Nematoda</taxon>
        <taxon>Chromadorea</taxon>
        <taxon>Rhabditida</taxon>
        <taxon>Tylenchina</taxon>
        <taxon>Panagrolaimomorpha</taxon>
        <taxon>Strongyloidoidea</taxon>
        <taxon>Alloionematidae</taxon>
        <taxon>Rhabditophanes</taxon>
    </lineage>
</organism>
<proteinExistence type="predicted"/>
<evidence type="ECO:0000313" key="1">
    <source>
        <dbReference type="Proteomes" id="UP000095286"/>
    </source>
</evidence>
<accession>A0AC35TX65</accession>
<sequence length="345" mass="40563">MDSTSCSNILPAEIDQPNYFDVFPADTDQLNYFDTLPTEIIQKILSLTRYSDRLKVDLLCKRFSDITRKFEDKMHHRRFQEITIILMPSQVENQISQIEVALEDEETCYFSKIKKTKDFFCNLRKLELSKSKLFVSIEFSKHFDFLFELTDEIQKVGNIHKLLLKYTGQSETYNDLGALNAGWTNIINDTFALSLKISFCTFAIRFKCYKLPKPINLGFETNAYDDNFDVTIWRSFLRTNNWNTVQFLSREVLDISDLSGFITFILEEIEAGSLSGFCLFLMACKYSYLYLRGIKREMMLFNYKILEFKIDDKTIVEFSLDYEDEYKCEHAGIFQISFVGEFNNE</sequence>
<evidence type="ECO:0000313" key="2">
    <source>
        <dbReference type="WBParaSite" id="RSKR_0000512833.1"/>
    </source>
</evidence>
<dbReference type="Proteomes" id="UP000095286">
    <property type="component" value="Unplaced"/>
</dbReference>
<dbReference type="WBParaSite" id="RSKR_0000512833.1">
    <property type="protein sequence ID" value="RSKR_0000512833.1"/>
    <property type="gene ID" value="RSKR_0000512833"/>
</dbReference>
<name>A0AC35TX65_9BILA</name>
<reference evidence="2" key="1">
    <citation type="submission" date="2016-11" db="UniProtKB">
        <authorList>
            <consortium name="WormBaseParasite"/>
        </authorList>
    </citation>
    <scope>IDENTIFICATION</scope>
    <source>
        <strain evidence="2">KR3021</strain>
    </source>
</reference>